<dbReference type="InterPro" id="IPR008030">
    <property type="entry name" value="NmrA-like"/>
</dbReference>
<evidence type="ECO:0000259" key="3">
    <source>
        <dbReference type="Pfam" id="PF05368"/>
    </source>
</evidence>
<dbReference type="SUPFAM" id="SSF51735">
    <property type="entry name" value="NAD(P)-binding Rossmann-fold domains"/>
    <property type="match status" value="1"/>
</dbReference>
<protein>
    <recommendedName>
        <fullName evidence="3">NmrA-like domain-containing protein</fullName>
    </recommendedName>
</protein>
<dbReference type="PANTHER" id="PTHR47706:SF1">
    <property type="entry name" value="CIPA-LIKE, PUTATIVE (AFU_ORTHOLOGUE AFUA_1G12460)-RELATED"/>
    <property type="match status" value="1"/>
</dbReference>
<reference evidence="5" key="1">
    <citation type="journal article" date="2017" name="Genome Biol.">
        <title>Comparative genomics reveals high biological diversity and specific adaptations in the industrially and medically important fungal genus Aspergillus.</title>
        <authorList>
            <person name="de Vries R.P."/>
            <person name="Riley R."/>
            <person name="Wiebenga A."/>
            <person name="Aguilar-Osorio G."/>
            <person name="Amillis S."/>
            <person name="Uchima C.A."/>
            <person name="Anderluh G."/>
            <person name="Asadollahi M."/>
            <person name="Askin M."/>
            <person name="Barry K."/>
            <person name="Battaglia E."/>
            <person name="Bayram O."/>
            <person name="Benocci T."/>
            <person name="Braus-Stromeyer S.A."/>
            <person name="Caldana C."/>
            <person name="Canovas D."/>
            <person name="Cerqueira G.C."/>
            <person name="Chen F."/>
            <person name="Chen W."/>
            <person name="Choi C."/>
            <person name="Clum A."/>
            <person name="Dos Santos R.A."/>
            <person name="Damasio A.R."/>
            <person name="Diallinas G."/>
            <person name="Emri T."/>
            <person name="Fekete E."/>
            <person name="Flipphi M."/>
            <person name="Freyberg S."/>
            <person name="Gallo A."/>
            <person name="Gournas C."/>
            <person name="Habgood R."/>
            <person name="Hainaut M."/>
            <person name="Harispe M.L."/>
            <person name="Henrissat B."/>
            <person name="Hilden K.S."/>
            <person name="Hope R."/>
            <person name="Hossain A."/>
            <person name="Karabika E."/>
            <person name="Karaffa L."/>
            <person name="Karanyi Z."/>
            <person name="Krasevec N."/>
            <person name="Kuo A."/>
            <person name="Kusch H."/>
            <person name="LaButti K."/>
            <person name="Lagendijk E.L."/>
            <person name="Lapidus A."/>
            <person name="Levasseur A."/>
            <person name="Lindquist E."/>
            <person name="Lipzen A."/>
            <person name="Logrieco A.F."/>
            <person name="MacCabe A."/>
            <person name="Maekelae M.R."/>
            <person name="Malavazi I."/>
            <person name="Melin P."/>
            <person name="Meyer V."/>
            <person name="Mielnichuk N."/>
            <person name="Miskei M."/>
            <person name="Molnar A.P."/>
            <person name="Mule G."/>
            <person name="Ngan C.Y."/>
            <person name="Orejas M."/>
            <person name="Orosz E."/>
            <person name="Ouedraogo J.P."/>
            <person name="Overkamp K.M."/>
            <person name="Park H.-S."/>
            <person name="Perrone G."/>
            <person name="Piumi F."/>
            <person name="Punt P.J."/>
            <person name="Ram A.F."/>
            <person name="Ramon A."/>
            <person name="Rauscher S."/>
            <person name="Record E."/>
            <person name="Riano-Pachon D.M."/>
            <person name="Robert V."/>
            <person name="Roehrig J."/>
            <person name="Ruller R."/>
            <person name="Salamov A."/>
            <person name="Salih N.S."/>
            <person name="Samson R.A."/>
            <person name="Sandor E."/>
            <person name="Sanguinetti M."/>
            <person name="Schuetze T."/>
            <person name="Sepcic K."/>
            <person name="Shelest E."/>
            <person name="Sherlock G."/>
            <person name="Sophianopoulou V."/>
            <person name="Squina F.M."/>
            <person name="Sun H."/>
            <person name="Susca A."/>
            <person name="Todd R.B."/>
            <person name="Tsang A."/>
            <person name="Unkles S.E."/>
            <person name="van de Wiele N."/>
            <person name="van Rossen-Uffink D."/>
            <person name="Oliveira J.V."/>
            <person name="Vesth T.C."/>
            <person name="Visser J."/>
            <person name="Yu J.-H."/>
            <person name="Zhou M."/>
            <person name="Andersen M.R."/>
            <person name="Archer D.B."/>
            <person name="Baker S.E."/>
            <person name="Benoit I."/>
            <person name="Brakhage A.A."/>
            <person name="Braus G.H."/>
            <person name="Fischer R."/>
            <person name="Frisvad J.C."/>
            <person name="Goldman G.H."/>
            <person name="Houbraken J."/>
            <person name="Oakley B."/>
            <person name="Pocsi I."/>
            <person name="Scazzocchio C."/>
            <person name="Seiboth B."/>
            <person name="vanKuyk P.A."/>
            <person name="Wortman J."/>
            <person name="Dyer P.S."/>
            <person name="Grigoriev I.V."/>
        </authorList>
    </citation>
    <scope>NUCLEOTIDE SEQUENCE [LARGE SCALE GENOMIC DNA]</scope>
    <source>
        <strain evidence="5">ITEM 5010</strain>
    </source>
</reference>
<dbReference type="GO" id="GO:0016491">
    <property type="term" value="F:oxidoreductase activity"/>
    <property type="evidence" value="ECO:0007669"/>
    <property type="project" value="UniProtKB-KW"/>
</dbReference>
<gene>
    <name evidence="4" type="ORF">ASPCADRAFT_166585</name>
</gene>
<dbReference type="InterPro" id="IPR045312">
    <property type="entry name" value="PCBER-like"/>
</dbReference>
<dbReference type="OrthoDB" id="9974981at2759"/>
<evidence type="ECO:0000313" key="5">
    <source>
        <dbReference type="Proteomes" id="UP000188318"/>
    </source>
</evidence>
<proteinExistence type="predicted"/>
<dbReference type="InterPro" id="IPR051609">
    <property type="entry name" value="NmrA/Isoflavone_reductase-like"/>
</dbReference>
<dbReference type="EMBL" id="KV907497">
    <property type="protein sequence ID" value="OOF97589.1"/>
    <property type="molecule type" value="Genomic_DNA"/>
</dbReference>
<keyword evidence="2" id="KW-0560">Oxidoreductase</keyword>
<dbReference type="InterPro" id="IPR036291">
    <property type="entry name" value="NAD(P)-bd_dom_sf"/>
</dbReference>
<organism evidence="4 5">
    <name type="scientific">Aspergillus carbonarius (strain ITEM 5010)</name>
    <dbReference type="NCBI Taxonomy" id="602072"/>
    <lineage>
        <taxon>Eukaryota</taxon>
        <taxon>Fungi</taxon>
        <taxon>Dikarya</taxon>
        <taxon>Ascomycota</taxon>
        <taxon>Pezizomycotina</taxon>
        <taxon>Eurotiomycetes</taxon>
        <taxon>Eurotiomycetidae</taxon>
        <taxon>Eurotiales</taxon>
        <taxon>Aspergillaceae</taxon>
        <taxon>Aspergillus</taxon>
        <taxon>Aspergillus subgen. Circumdati</taxon>
    </lineage>
</organism>
<dbReference type="Gene3D" id="3.90.25.10">
    <property type="entry name" value="UDP-galactose 4-epimerase, domain 1"/>
    <property type="match status" value="1"/>
</dbReference>
<dbReference type="Proteomes" id="UP000188318">
    <property type="component" value="Unassembled WGS sequence"/>
</dbReference>
<feature type="domain" description="NmrA-like" evidence="3">
    <location>
        <begin position="5"/>
        <end position="250"/>
    </location>
</feature>
<evidence type="ECO:0000256" key="1">
    <source>
        <dbReference type="ARBA" id="ARBA00022857"/>
    </source>
</evidence>
<accession>A0A1R3RSW3</accession>
<keyword evidence="5" id="KW-1185">Reference proteome</keyword>
<name>A0A1R3RSW3_ASPC5</name>
<dbReference type="Gene3D" id="3.40.50.720">
    <property type="entry name" value="NAD(P)-binding Rossmann-like Domain"/>
    <property type="match status" value="1"/>
</dbReference>
<evidence type="ECO:0000313" key="4">
    <source>
        <dbReference type="EMBL" id="OOF97589.1"/>
    </source>
</evidence>
<keyword evidence="1" id="KW-0521">NADP</keyword>
<sequence length="297" mass="31322">MDPIKVALVGGSGNIGPAILSELLDAGFDVTVLTRQDSDKSFDSRAQVAKVDYESLDSLKTALTGQDVVVNTLGVGPVPRAIHLRLVDAASAVGVKRYIPSEFGSDTVHPPTAQLPVFGDKVAVQDYLRSASQHSALTYTLLITGPFLDWGLKAGFLVNLSGPVATLYDNGDRKFSTTTTRGVGQAVVGIINNLEATENTAVRVHSATVSQRQLLALSGKSLETTSVQTADLKEEAFAELGKPSPNHHVAAIDFLRVAIFGEGYGSLFGGGEVSNSLLGVETLSEKELRDLVVECTA</sequence>
<dbReference type="STRING" id="602072.A0A1R3RSW3"/>
<dbReference type="Pfam" id="PF05368">
    <property type="entry name" value="NmrA"/>
    <property type="match status" value="1"/>
</dbReference>
<dbReference type="OMA" id="VISCFAT"/>
<dbReference type="AlphaFoldDB" id="A0A1R3RSW3"/>
<dbReference type="VEuPathDB" id="FungiDB:ASPCADRAFT_166585"/>
<dbReference type="PANTHER" id="PTHR47706">
    <property type="entry name" value="NMRA-LIKE FAMILY PROTEIN"/>
    <property type="match status" value="1"/>
</dbReference>
<evidence type="ECO:0000256" key="2">
    <source>
        <dbReference type="ARBA" id="ARBA00023002"/>
    </source>
</evidence>
<dbReference type="CDD" id="cd05259">
    <property type="entry name" value="PCBER_SDR_a"/>
    <property type="match status" value="1"/>
</dbReference>